<proteinExistence type="predicted"/>
<keyword evidence="3" id="KW-1185">Reference proteome</keyword>
<evidence type="ECO:0000256" key="1">
    <source>
        <dbReference type="SAM" id="MobiDB-lite"/>
    </source>
</evidence>
<sequence length="89" mass="9924">MLKEQLAPGVRHLGWKGSGAHFRHLASRDHHVRLNVQASSFSSPHELECTINVLIVTVSDWEAARAARSRHAPGCRPHRTGRRGRHPPA</sequence>
<dbReference type="Proteomes" id="UP001501195">
    <property type="component" value="Unassembled WGS sequence"/>
</dbReference>
<evidence type="ECO:0000313" key="3">
    <source>
        <dbReference type="Proteomes" id="UP001501195"/>
    </source>
</evidence>
<name>A0ABP9HPY1_9ACTN</name>
<protein>
    <submittedName>
        <fullName evidence="2">Uncharacterized protein</fullName>
    </submittedName>
</protein>
<gene>
    <name evidence="2" type="ORF">GCM10023225_15850</name>
</gene>
<evidence type="ECO:0000313" key="2">
    <source>
        <dbReference type="EMBL" id="GAA4975566.1"/>
    </source>
</evidence>
<reference evidence="3" key="1">
    <citation type="journal article" date="2019" name="Int. J. Syst. Evol. Microbiol.">
        <title>The Global Catalogue of Microorganisms (GCM) 10K type strain sequencing project: providing services to taxonomists for standard genome sequencing and annotation.</title>
        <authorList>
            <consortium name="The Broad Institute Genomics Platform"/>
            <consortium name="The Broad Institute Genome Sequencing Center for Infectious Disease"/>
            <person name="Wu L."/>
            <person name="Ma J."/>
        </authorList>
    </citation>
    <scope>NUCLEOTIDE SEQUENCE [LARGE SCALE GENOMIC DNA]</scope>
    <source>
        <strain evidence="3">JCM 18126</strain>
    </source>
</reference>
<dbReference type="EMBL" id="BAABIL010000205">
    <property type="protein sequence ID" value="GAA4975566.1"/>
    <property type="molecule type" value="Genomic_DNA"/>
</dbReference>
<comment type="caution">
    <text evidence="2">The sequence shown here is derived from an EMBL/GenBank/DDBJ whole genome shotgun (WGS) entry which is preliminary data.</text>
</comment>
<organism evidence="2 3">
    <name type="scientific">Kineococcus glutinatus</name>
    <dbReference type="NCBI Taxonomy" id="1070872"/>
    <lineage>
        <taxon>Bacteria</taxon>
        <taxon>Bacillati</taxon>
        <taxon>Actinomycetota</taxon>
        <taxon>Actinomycetes</taxon>
        <taxon>Kineosporiales</taxon>
        <taxon>Kineosporiaceae</taxon>
        <taxon>Kineococcus</taxon>
    </lineage>
</organism>
<feature type="region of interest" description="Disordered" evidence="1">
    <location>
        <begin position="67"/>
        <end position="89"/>
    </location>
</feature>
<accession>A0ABP9HPY1</accession>